<evidence type="ECO:0000313" key="3">
    <source>
        <dbReference type="RefSeq" id="XP_019100697.1"/>
    </source>
</evidence>
<protein>
    <submittedName>
        <fullName evidence="3">Uncharacterized protein LOC104788717</fullName>
    </submittedName>
</protein>
<evidence type="ECO:0000256" key="1">
    <source>
        <dbReference type="SAM" id="Phobius"/>
    </source>
</evidence>
<keyword evidence="1" id="KW-1133">Transmembrane helix</keyword>
<dbReference type="RefSeq" id="XP_019100697.1">
    <property type="nucleotide sequence ID" value="XM_019245152.1"/>
</dbReference>
<organism evidence="2 3">
    <name type="scientific">Camelina sativa</name>
    <name type="common">False flax</name>
    <name type="synonym">Myagrum sativum</name>
    <dbReference type="NCBI Taxonomy" id="90675"/>
    <lineage>
        <taxon>Eukaryota</taxon>
        <taxon>Viridiplantae</taxon>
        <taxon>Streptophyta</taxon>
        <taxon>Embryophyta</taxon>
        <taxon>Tracheophyta</taxon>
        <taxon>Spermatophyta</taxon>
        <taxon>Magnoliopsida</taxon>
        <taxon>eudicotyledons</taxon>
        <taxon>Gunneridae</taxon>
        <taxon>Pentapetalae</taxon>
        <taxon>rosids</taxon>
        <taxon>malvids</taxon>
        <taxon>Brassicales</taxon>
        <taxon>Brassicaceae</taxon>
        <taxon>Camelineae</taxon>
        <taxon>Camelina</taxon>
    </lineage>
</organism>
<dbReference type="Proteomes" id="UP000694864">
    <property type="component" value="Chromosome 5"/>
</dbReference>
<evidence type="ECO:0000313" key="2">
    <source>
        <dbReference type="Proteomes" id="UP000694864"/>
    </source>
</evidence>
<dbReference type="PANTHER" id="PTHR13448:SF14">
    <property type="entry name" value="F26K24.17 PROTEIN"/>
    <property type="match status" value="1"/>
</dbReference>
<reference evidence="2" key="1">
    <citation type="journal article" date="2014" name="Nat. Commun.">
        <title>The emerging biofuel crop Camelina sativa retains a highly undifferentiated hexaploid genome structure.</title>
        <authorList>
            <person name="Kagale S."/>
            <person name="Koh C."/>
            <person name="Nixon J."/>
            <person name="Bollina V."/>
            <person name="Clarke W.E."/>
            <person name="Tuteja R."/>
            <person name="Spillane C."/>
            <person name="Robinson S.J."/>
            <person name="Links M.G."/>
            <person name="Clarke C."/>
            <person name="Higgins E.E."/>
            <person name="Huebert T."/>
            <person name="Sharpe A.G."/>
            <person name="Parkin I.A."/>
        </authorList>
    </citation>
    <scope>NUCLEOTIDE SEQUENCE [LARGE SCALE GENOMIC DNA]</scope>
    <source>
        <strain evidence="2">cv. DH55</strain>
    </source>
</reference>
<dbReference type="InterPro" id="IPR019308">
    <property type="entry name" value="TMEM214"/>
</dbReference>
<dbReference type="PANTHER" id="PTHR13448">
    <property type="entry name" value="TRANSMEMBRANE PROTEIN 214"/>
    <property type="match status" value="1"/>
</dbReference>
<keyword evidence="1" id="KW-0472">Membrane</keyword>
<sequence length="415" mass="45308">MVQIGSETSTDYCDIEDGWQIKVSKHYHNRDFRAYGGVFSKIVPNESLANKNVFRVLMVDEETEKPILSLSEAAAKIDPSHLAAFLAAKTEKKVSLCLIPVSVYDTSVHWIKNLLNDSTLNFVDWALDGILTDWESEQQGLESNAVPTFVGLALVLRSSKPDVFTTVLRELRWTPMYQGQDKLPVLVLILAQFLNSVWEEDRLIPPSSFETLLRLTFPASSARVKSTKRFEAVYPLLKEVAFAPESATGGKAVEQIFTFSLKLAGEGVVVTGNPGLAKEAAAIAIRSVTEHVDCFNHWDILYKEHLEASVALLRKLADEWKDHAPKVLSSPGDTLTVNRAMSSFRLKNEKGITEGGANCSLYKEADESCKLILGRLSRESGCLKIAPITAVVLGAAFAAAGGVAGAALALCLPLA</sequence>
<accession>A0ABM1RNV9</accession>
<proteinExistence type="predicted"/>
<gene>
    <name evidence="3" type="primary">LOC104788717</name>
</gene>
<dbReference type="GeneID" id="104788717"/>
<reference evidence="3" key="2">
    <citation type="submission" date="2025-08" db="UniProtKB">
        <authorList>
            <consortium name="RefSeq"/>
        </authorList>
    </citation>
    <scope>IDENTIFICATION</scope>
    <source>
        <tissue evidence="3">Leaf</tissue>
    </source>
</reference>
<keyword evidence="2" id="KW-1185">Reference proteome</keyword>
<keyword evidence="1" id="KW-0812">Transmembrane</keyword>
<feature type="transmembrane region" description="Helical" evidence="1">
    <location>
        <begin position="385"/>
        <end position="412"/>
    </location>
</feature>
<name>A0ABM1RNV9_CAMSA</name>